<keyword evidence="2" id="KW-1185">Reference proteome</keyword>
<reference evidence="1 2" key="1">
    <citation type="submission" date="2016-05" db="EMBL/GenBank/DDBJ databases">
        <title>A degradative enzymes factory behind the ericoid mycorrhizal symbiosis.</title>
        <authorList>
            <consortium name="DOE Joint Genome Institute"/>
            <person name="Martino E."/>
            <person name="Morin E."/>
            <person name="Grelet G."/>
            <person name="Kuo A."/>
            <person name="Kohler A."/>
            <person name="Daghino S."/>
            <person name="Barry K."/>
            <person name="Choi C."/>
            <person name="Cichocki N."/>
            <person name="Clum A."/>
            <person name="Copeland A."/>
            <person name="Hainaut M."/>
            <person name="Haridas S."/>
            <person name="Labutti K."/>
            <person name="Lindquist E."/>
            <person name="Lipzen A."/>
            <person name="Khouja H.-R."/>
            <person name="Murat C."/>
            <person name="Ohm R."/>
            <person name="Olson A."/>
            <person name="Spatafora J."/>
            <person name="Veneault-Fourrey C."/>
            <person name="Henrissat B."/>
            <person name="Grigoriev I."/>
            <person name="Martin F."/>
            <person name="Perotto S."/>
        </authorList>
    </citation>
    <scope>NUCLEOTIDE SEQUENCE [LARGE SCALE GENOMIC DNA]</scope>
    <source>
        <strain evidence="1 2">UAMH 7357</strain>
    </source>
</reference>
<accession>A0A2J6PST6</accession>
<sequence>MAARDMDLYNQAANIQTSYHSSVTLSLLEASRLQSQHPESFVVKELNDNATDESCLGSNSKFYLYTIYLTARELLTTDIFKDSIPLRELEGGYGMKNATSNQELLYGRYHSPISRPRVFDNDIRLEYIEYACFSAQVMWPVSINFIIAALPFRIPALLNLLSRPSKMARFPTFLDHPSFLPYPATLIASSLHIWALLPDSEDLFVFDLAFPYLHKYNKSPTRS</sequence>
<gene>
    <name evidence="1" type="ORF">NA56DRAFT_752712</name>
</gene>
<evidence type="ECO:0000313" key="2">
    <source>
        <dbReference type="Proteomes" id="UP000235672"/>
    </source>
</evidence>
<dbReference type="EMBL" id="KZ613502">
    <property type="protein sequence ID" value="PMD17064.1"/>
    <property type="molecule type" value="Genomic_DNA"/>
</dbReference>
<protein>
    <submittedName>
        <fullName evidence="1">Uncharacterized protein</fullName>
    </submittedName>
</protein>
<dbReference type="Proteomes" id="UP000235672">
    <property type="component" value="Unassembled WGS sequence"/>
</dbReference>
<evidence type="ECO:0000313" key="1">
    <source>
        <dbReference type="EMBL" id="PMD17064.1"/>
    </source>
</evidence>
<organism evidence="1 2">
    <name type="scientific">Hyaloscypha hepaticicola</name>
    <dbReference type="NCBI Taxonomy" id="2082293"/>
    <lineage>
        <taxon>Eukaryota</taxon>
        <taxon>Fungi</taxon>
        <taxon>Dikarya</taxon>
        <taxon>Ascomycota</taxon>
        <taxon>Pezizomycotina</taxon>
        <taxon>Leotiomycetes</taxon>
        <taxon>Helotiales</taxon>
        <taxon>Hyaloscyphaceae</taxon>
        <taxon>Hyaloscypha</taxon>
    </lineage>
</organism>
<name>A0A2J6PST6_9HELO</name>
<dbReference type="AlphaFoldDB" id="A0A2J6PST6"/>
<proteinExistence type="predicted"/>